<dbReference type="Pfam" id="PF13627">
    <property type="entry name" value="LptM_cons"/>
    <property type="match status" value="1"/>
</dbReference>
<evidence type="ECO:0000256" key="2">
    <source>
        <dbReference type="ARBA" id="ARBA00022729"/>
    </source>
</evidence>
<evidence type="ECO:0000256" key="3">
    <source>
        <dbReference type="ARBA" id="ARBA00023136"/>
    </source>
</evidence>
<reference evidence="7 8" key="1">
    <citation type="submission" date="2021-03" db="EMBL/GenBank/DDBJ databases">
        <title>Novel species identification of genus Shewanella.</title>
        <authorList>
            <person name="Liu G."/>
            <person name="Zhang Q."/>
        </authorList>
    </citation>
    <scope>NUCLEOTIDE SEQUENCE [LARGE SCALE GENOMIC DNA]</scope>
    <source>
        <strain evidence="7 8">FJAT-51800</strain>
    </source>
</reference>
<evidence type="ECO:0000256" key="6">
    <source>
        <dbReference type="ARBA" id="ARBA00023288"/>
    </source>
</evidence>
<dbReference type="EMBL" id="CP071503">
    <property type="protein sequence ID" value="QSX34065.1"/>
    <property type="molecule type" value="Genomic_DNA"/>
</dbReference>
<organism evidence="7 8">
    <name type="scientific">Shewanella avicenniae</name>
    <dbReference type="NCBI Taxonomy" id="2814294"/>
    <lineage>
        <taxon>Bacteria</taxon>
        <taxon>Pseudomonadati</taxon>
        <taxon>Pseudomonadota</taxon>
        <taxon>Gammaproteobacteria</taxon>
        <taxon>Alteromonadales</taxon>
        <taxon>Shewanellaceae</taxon>
        <taxon>Shewanella</taxon>
    </lineage>
</organism>
<keyword evidence="4" id="KW-0564">Palmitate</keyword>
<dbReference type="RefSeq" id="WP_207355271.1">
    <property type="nucleotide sequence ID" value="NZ_CP071503.1"/>
</dbReference>
<keyword evidence="5" id="KW-0998">Cell outer membrane</keyword>
<evidence type="ECO:0000256" key="4">
    <source>
        <dbReference type="ARBA" id="ARBA00023139"/>
    </source>
</evidence>
<protein>
    <submittedName>
        <fullName evidence="7">Lipoprotein</fullName>
    </submittedName>
</protein>
<dbReference type="PROSITE" id="PS51257">
    <property type="entry name" value="PROKAR_LIPOPROTEIN"/>
    <property type="match status" value="1"/>
</dbReference>
<evidence type="ECO:0000256" key="1">
    <source>
        <dbReference type="ARBA" id="ARBA00004459"/>
    </source>
</evidence>
<dbReference type="NCBIfam" id="NF047847">
    <property type="entry name" value="SS_mature_LptM"/>
    <property type="match status" value="1"/>
</dbReference>
<gene>
    <name evidence="7" type="ORF">JYB87_02125</name>
</gene>
<comment type="subcellular location">
    <subcellularLocation>
        <location evidence="1">Cell outer membrane</location>
        <topology evidence="1">Lipid-anchor</topology>
    </subcellularLocation>
</comment>
<dbReference type="InterPro" id="IPR032831">
    <property type="entry name" value="LptM_cons"/>
</dbReference>
<keyword evidence="2" id="KW-0732">Signal</keyword>
<proteinExistence type="predicted"/>
<evidence type="ECO:0000313" key="8">
    <source>
        <dbReference type="Proteomes" id="UP000662770"/>
    </source>
</evidence>
<sequence>MKLLLSLSLACILVAGCGQKGPLYKTPANAANQAQQPVNNAPKPSL</sequence>
<dbReference type="Proteomes" id="UP000662770">
    <property type="component" value="Chromosome"/>
</dbReference>
<keyword evidence="6 7" id="KW-0449">Lipoprotein</keyword>
<name>A0ABX7QT16_9GAMM</name>
<keyword evidence="3" id="KW-0472">Membrane</keyword>
<evidence type="ECO:0000256" key="5">
    <source>
        <dbReference type="ARBA" id="ARBA00023237"/>
    </source>
</evidence>
<accession>A0ABX7QT16</accession>
<keyword evidence="8" id="KW-1185">Reference proteome</keyword>
<evidence type="ECO:0000313" key="7">
    <source>
        <dbReference type="EMBL" id="QSX34065.1"/>
    </source>
</evidence>